<name>A0AAN9R5Y3_CANGL</name>
<gene>
    <name evidence="6" type="ORF">VNO77_01081</name>
</gene>
<dbReference type="InterPro" id="IPR057135">
    <property type="entry name" value="At4g27190-like_LRR"/>
</dbReference>
<evidence type="ECO:0000256" key="2">
    <source>
        <dbReference type="ARBA" id="ARBA00022737"/>
    </source>
</evidence>
<keyword evidence="7" id="KW-1185">Reference proteome</keyword>
<organism evidence="6 7">
    <name type="scientific">Canavalia gladiata</name>
    <name type="common">Sword bean</name>
    <name type="synonym">Dolichos gladiatus</name>
    <dbReference type="NCBI Taxonomy" id="3824"/>
    <lineage>
        <taxon>Eukaryota</taxon>
        <taxon>Viridiplantae</taxon>
        <taxon>Streptophyta</taxon>
        <taxon>Embryophyta</taxon>
        <taxon>Tracheophyta</taxon>
        <taxon>Spermatophyta</taxon>
        <taxon>Magnoliopsida</taxon>
        <taxon>eudicotyledons</taxon>
        <taxon>Gunneridae</taxon>
        <taxon>Pentapetalae</taxon>
        <taxon>rosids</taxon>
        <taxon>fabids</taxon>
        <taxon>Fabales</taxon>
        <taxon>Fabaceae</taxon>
        <taxon>Papilionoideae</taxon>
        <taxon>50 kb inversion clade</taxon>
        <taxon>NPAAA clade</taxon>
        <taxon>indigoferoid/millettioid clade</taxon>
        <taxon>Phaseoleae</taxon>
        <taxon>Canavalia</taxon>
    </lineage>
</organism>
<comment type="caution">
    <text evidence="6">The sequence shown here is derived from an EMBL/GenBank/DDBJ whole genome shotgun (WGS) entry which is preliminary data.</text>
</comment>
<sequence>MDSRLWMASDFLKEETEKTSAMEDEFSCQEKLPSLTEQPYIGQWYSLDIVELINNEICELPQSPDCPKLRKLLLQGNVELIHISDSFFDNMPLLQYLDLSNTSIRDLPPSISKLAELKKFYLKNCDLFVELPPIIGHLKKLQELDLDQTLITHLPEEVRELINLQRLILCFDQDLGYGEEGNRISSSTIIPSGVISNLTQLNYLSINVDPEDKRWNENVTNILVEIFELKKLETVNIYVPEAELLGLISSIKYLNFRLVVGHHMHRFISRVTPQVEQNFKHCDHSIKFVNGVNVPNGVKLNLGRFRALYLDRHMTMKSLTDFELMNLQKLRVCIVAECNEMETIVDGSYSHDGPALPNLECLIVFYMKNLRSICEGPKPSFFMLKSIALHTCPMLTTIFTLETLNNLSLLEEVIVEDCPKVTTLISHNSSEHEKHSFLPRLRMIILLYLPELVSIFNGLHIGPYIEKMGFYNCPKLQSLWKSELSSKYLTVIKGESNWWETLHWNAADWGDLGRPTFLDLIFFPIDEETDVMTQMITCHTEIPYSDENKFQRKRKRSIPLKGKRPPAIIVREESIRGKPSTREVFRPSLIWSPTVIHCSPMEFRNVVERFTGSSVPKETISWEKEMSTLTEDVEELRVE</sequence>
<dbReference type="Proteomes" id="UP001367508">
    <property type="component" value="Unassembled WGS sequence"/>
</dbReference>
<dbReference type="PANTHER" id="PTHR33463">
    <property type="entry name" value="NB-ARC DOMAIN-CONTAINING PROTEIN-RELATED"/>
    <property type="match status" value="1"/>
</dbReference>
<evidence type="ECO:0000256" key="1">
    <source>
        <dbReference type="ARBA" id="ARBA00022614"/>
    </source>
</evidence>
<dbReference type="InterPro" id="IPR032675">
    <property type="entry name" value="LRR_dom_sf"/>
</dbReference>
<feature type="domain" description="Disease resistance R13L4/SHOC-2-like LRR" evidence="5">
    <location>
        <begin position="52"/>
        <end position="246"/>
    </location>
</feature>
<dbReference type="Pfam" id="PF23598">
    <property type="entry name" value="LRR_14"/>
    <property type="match status" value="1"/>
</dbReference>
<keyword evidence="1" id="KW-0433">Leucine-rich repeat</keyword>
<dbReference type="InterPro" id="IPR055414">
    <property type="entry name" value="LRR_R13L4/SHOC2-like"/>
</dbReference>
<evidence type="ECO:0000313" key="6">
    <source>
        <dbReference type="EMBL" id="KAK7359134.1"/>
    </source>
</evidence>
<dbReference type="InterPro" id="IPR050905">
    <property type="entry name" value="Plant_NBS-LRR"/>
</dbReference>
<dbReference type="AlphaFoldDB" id="A0AAN9R5Y3"/>
<dbReference type="SUPFAM" id="SSF52058">
    <property type="entry name" value="L domain-like"/>
    <property type="match status" value="1"/>
</dbReference>
<reference evidence="6 7" key="1">
    <citation type="submission" date="2024-01" db="EMBL/GenBank/DDBJ databases">
        <title>The genomes of 5 underutilized Papilionoideae crops provide insights into root nodulation and disease resistanc.</title>
        <authorList>
            <person name="Jiang F."/>
        </authorList>
    </citation>
    <scope>NUCLEOTIDE SEQUENCE [LARGE SCALE GENOMIC DNA]</scope>
    <source>
        <strain evidence="6">LVBAO_FW01</strain>
        <tissue evidence="6">Leaves</tissue>
    </source>
</reference>
<accession>A0AAN9R5Y3</accession>
<dbReference type="Gene3D" id="3.80.10.10">
    <property type="entry name" value="Ribonuclease Inhibitor"/>
    <property type="match status" value="3"/>
</dbReference>
<keyword evidence="3" id="KW-0611">Plant defense</keyword>
<proteinExistence type="predicted"/>
<dbReference type="InterPro" id="IPR003591">
    <property type="entry name" value="Leu-rich_rpt_typical-subtyp"/>
</dbReference>
<evidence type="ECO:0000259" key="4">
    <source>
        <dbReference type="Pfam" id="PF23247"/>
    </source>
</evidence>
<dbReference type="SMART" id="SM00369">
    <property type="entry name" value="LRR_TYP"/>
    <property type="match status" value="2"/>
</dbReference>
<dbReference type="Pfam" id="PF23247">
    <property type="entry name" value="LRR_RPS2"/>
    <property type="match status" value="1"/>
</dbReference>
<evidence type="ECO:0000313" key="7">
    <source>
        <dbReference type="Proteomes" id="UP001367508"/>
    </source>
</evidence>
<protein>
    <submittedName>
        <fullName evidence="6">Uncharacterized protein</fullName>
    </submittedName>
</protein>
<evidence type="ECO:0000256" key="3">
    <source>
        <dbReference type="ARBA" id="ARBA00022821"/>
    </source>
</evidence>
<keyword evidence="2" id="KW-0677">Repeat</keyword>
<dbReference type="EMBL" id="JAYMYQ010000001">
    <property type="protein sequence ID" value="KAK7359134.1"/>
    <property type="molecule type" value="Genomic_DNA"/>
</dbReference>
<dbReference type="PANTHER" id="PTHR33463:SF179">
    <property type="entry name" value="NB-ARC DOMAIN-CONTAINING PROTEIN"/>
    <property type="match status" value="1"/>
</dbReference>
<evidence type="ECO:0000259" key="5">
    <source>
        <dbReference type="Pfam" id="PF23598"/>
    </source>
</evidence>
<feature type="domain" description="Disease resistance protein At4g27190-like leucine-rich repeats" evidence="4">
    <location>
        <begin position="367"/>
        <end position="484"/>
    </location>
</feature>